<gene>
    <name evidence="2" type="ORF">SDC9_95955</name>
</gene>
<feature type="domain" description="DUF3870" evidence="1">
    <location>
        <begin position="7"/>
        <end position="100"/>
    </location>
</feature>
<reference evidence="2" key="1">
    <citation type="submission" date="2019-08" db="EMBL/GenBank/DDBJ databases">
        <authorList>
            <person name="Kucharzyk K."/>
            <person name="Murdoch R.W."/>
            <person name="Higgins S."/>
            <person name="Loffler F."/>
        </authorList>
    </citation>
    <scope>NUCLEOTIDE SEQUENCE</scope>
</reference>
<comment type="caution">
    <text evidence="2">The sequence shown here is derived from an EMBL/GenBank/DDBJ whole genome shotgun (WGS) entry which is preliminary data.</text>
</comment>
<name>A0A645A828_9ZZZZ</name>
<sequence length="123" mass="13641">MPFDKLCIIGNARTQQKNPITARFSHFFIVFIVEAGTGKIVDLDVTVMLPATSNFIKELFLGRSLAEVDKELLELIRGSYLASSQKAIQMAYMEAVKKYRTWLSAHGPAASGKTKMAVDGEEK</sequence>
<dbReference type="Pfam" id="PF12986">
    <property type="entry name" value="DUF3870"/>
    <property type="match status" value="1"/>
</dbReference>
<dbReference type="EMBL" id="VSSQ01012434">
    <property type="protein sequence ID" value="MPM49227.1"/>
    <property type="molecule type" value="Genomic_DNA"/>
</dbReference>
<protein>
    <recommendedName>
        <fullName evidence="1">DUF3870 domain-containing protein</fullName>
    </recommendedName>
</protein>
<dbReference type="AlphaFoldDB" id="A0A645A828"/>
<organism evidence="2">
    <name type="scientific">bioreactor metagenome</name>
    <dbReference type="NCBI Taxonomy" id="1076179"/>
    <lineage>
        <taxon>unclassified sequences</taxon>
        <taxon>metagenomes</taxon>
        <taxon>ecological metagenomes</taxon>
    </lineage>
</organism>
<dbReference type="InterPro" id="IPR024617">
    <property type="entry name" value="DUF3870"/>
</dbReference>
<proteinExistence type="predicted"/>
<accession>A0A645A828</accession>
<evidence type="ECO:0000313" key="2">
    <source>
        <dbReference type="EMBL" id="MPM49227.1"/>
    </source>
</evidence>
<evidence type="ECO:0000259" key="1">
    <source>
        <dbReference type="Pfam" id="PF12986"/>
    </source>
</evidence>